<accession>A0A813K4V3</accession>
<dbReference type="SUPFAM" id="SSF56300">
    <property type="entry name" value="Metallo-dependent phosphatases"/>
    <property type="match status" value="1"/>
</dbReference>
<evidence type="ECO:0000313" key="4">
    <source>
        <dbReference type="Proteomes" id="UP000626109"/>
    </source>
</evidence>
<dbReference type="AlphaFoldDB" id="A0A813K4V3"/>
<dbReference type="InterPro" id="IPR029052">
    <property type="entry name" value="Metallo-depent_PP-like"/>
</dbReference>
<dbReference type="GO" id="GO:0016787">
    <property type="term" value="F:hydrolase activity"/>
    <property type="evidence" value="ECO:0007669"/>
    <property type="project" value="InterPro"/>
</dbReference>
<dbReference type="EMBL" id="CAJNNW010028149">
    <property type="protein sequence ID" value="CAE8694857.1"/>
    <property type="molecule type" value="Genomic_DNA"/>
</dbReference>
<sequence length="148" mass="16374">MACPNEWRFEMLDHLSALINKLVGSDDIDFWAITGDNFYDQRGDVVPEFFSKLSDKVKSKPLLTVPGNHDFWIMGDRPGTDTDNLGYGWMQYYGQDTVASFHTGDSSPYNFSGDPDKSELASSATLCLAPSLETLPSLVIPGRTTGLK</sequence>
<evidence type="ECO:0000259" key="1">
    <source>
        <dbReference type="Pfam" id="PF00149"/>
    </source>
</evidence>
<protein>
    <recommendedName>
        <fullName evidence="1">Calcineurin-like phosphoesterase domain-containing protein</fullName>
    </recommendedName>
</protein>
<evidence type="ECO:0000313" key="2">
    <source>
        <dbReference type="EMBL" id="CAE8642909.1"/>
    </source>
</evidence>
<evidence type="ECO:0000313" key="5">
    <source>
        <dbReference type="Proteomes" id="UP000654075"/>
    </source>
</evidence>
<dbReference type="InterPro" id="IPR004843">
    <property type="entry name" value="Calcineurin-like_PHP"/>
</dbReference>
<dbReference type="Gene3D" id="3.60.21.10">
    <property type="match status" value="1"/>
</dbReference>
<dbReference type="Proteomes" id="UP000626109">
    <property type="component" value="Unassembled WGS sequence"/>
</dbReference>
<proteinExistence type="predicted"/>
<organism evidence="3 4">
    <name type="scientific">Polarella glacialis</name>
    <name type="common">Dinoflagellate</name>
    <dbReference type="NCBI Taxonomy" id="89957"/>
    <lineage>
        <taxon>Eukaryota</taxon>
        <taxon>Sar</taxon>
        <taxon>Alveolata</taxon>
        <taxon>Dinophyceae</taxon>
        <taxon>Suessiales</taxon>
        <taxon>Suessiaceae</taxon>
        <taxon>Polarella</taxon>
    </lineage>
</organism>
<gene>
    <name evidence="2" type="ORF">PGLA1383_LOCUS57299</name>
    <name evidence="3" type="ORF">PGLA2088_LOCUS29055</name>
</gene>
<feature type="domain" description="Calcineurin-like phosphoesterase" evidence="1">
    <location>
        <begin position="12"/>
        <end position="92"/>
    </location>
</feature>
<dbReference type="Pfam" id="PF00149">
    <property type="entry name" value="Metallophos"/>
    <property type="match status" value="1"/>
</dbReference>
<dbReference type="Proteomes" id="UP000654075">
    <property type="component" value="Unassembled WGS sequence"/>
</dbReference>
<evidence type="ECO:0000313" key="3">
    <source>
        <dbReference type="EMBL" id="CAE8694857.1"/>
    </source>
</evidence>
<reference evidence="3" key="1">
    <citation type="submission" date="2021-02" db="EMBL/GenBank/DDBJ databases">
        <authorList>
            <person name="Dougan E. K."/>
            <person name="Rhodes N."/>
            <person name="Thang M."/>
            <person name="Chan C."/>
        </authorList>
    </citation>
    <scope>NUCLEOTIDE SEQUENCE</scope>
</reference>
<dbReference type="EMBL" id="CAJNNV010033225">
    <property type="protein sequence ID" value="CAE8642909.1"/>
    <property type="molecule type" value="Genomic_DNA"/>
</dbReference>
<name>A0A813K4V3_POLGL</name>
<keyword evidence="5" id="KW-1185">Reference proteome</keyword>
<comment type="caution">
    <text evidence="3">The sequence shown here is derived from an EMBL/GenBank/DDBJ whole genome shotgun (WGS) entry which is preliminary data.</text>
</comment>